<feature type="transmembrane region" description="Helical" evidence="7">
    <location>
        <begin position="116"/>
        <end position="136"/>
    </location>
</feature>
<feature type="transmembrane region" description="Helical" evidence="7">
    <location>
        <begin position="240"/>
        <end position="263"/>
    </location>
</feature>
<dbReference type="EMBL" id="JACHWR010000002">
    <property type="protein sequence ID" value="MBB3043823.1"/>
    <property type="molecule type" value="Genomic_DNA"/>
</dbReference>
<gene>
    <name evidence="8" type="ORF">FHU40_003641</name>
</gene>
<feature type="transmembrane region" description="Helical" evidence="7">
    <location>
        <begin position="65"/>
        <end position="83"/>
    </location>
</feature>
<dbReference type="CDD" id="cd06579">
    <property type="entry name" value="TM_PBP1_transp_AraH_like"/>
    <property type="match status" value="1"/>
</dbReference>
<feature type="transmembrane region" description="Helical" evidence="7">
    <location>
        <begin position="39"/>
        <end position="58"/>
    </location>
</feature>
<dbReference type="Pfam" id="PF02653">
    <property type="entry name" value="BPD_transp_2"/>
    <property type="match status" value="1"/>
</dbReference>
<reference evidence="8 9" key="1">
    <citation type="submission" date="2020-08" db="EMBL/GenBank/DDBJ databases">
        <title>Sequencing the genomes of 1000 actinobacteria strains.</title>
        <authorList>
            <person name="Klenk H.-P."/>
        </authorList>
    </citation>
    <scope>NUCLEOTIDE SEQUENCE [LARGE SCALE GENOMIC DNA]</scope>
    <source>
        <strain evidence="8 9">DSM 105498</strain>
    </source>
</reference>
<protein>
    <submittedName>
        <fullName evidence="8">Ribose transport system permease protein</fullName>
    </submittedName>
</protein>
<evidence type="ECO:0000256" key="3">
    <source>
        <dbReference type="ARBA" id="ARBA00022692"/>
    </source>
</evidence>
<evidence type="ECO:0000256" key="4">
    <source>
        <dbReference type="ARBA" id="ARBA00022989"/>
    </source>
</evidence>
<evidence type="ECO:0000256" key="6">
    <source>
        <dbReference type="SAM" id="MobiDB-lite"/>
    </source>
</evidence>
<dbReference type="Proteomes" id="UP000589626">
    <property type="component" value="Unassembled WGS sequence"/>
</dbReference>
<keyword evidence="2" id="KW-1003">Cell membrane</keyword>
<keyword evidence="3 7" id="KW-0812">Transmembrane</keyword>
<feature type="region of interest" description="Disordered" evidence="6">
    <location>
        <begin position="314"/>
        <end position="342"/>
    </location>
</feature>
<feature type="transmembrane region" description="Helical" evidence="7">
    <location>
        <begin position="156"/>
        <end position="177"/>
    </location>
</feature>
<dbReference type="InterPro" id="IPR001851">
    <property type="entry name" value="ABC_transp_permease"/>
</dbReference>
<evidence type="ECO:0000256" key="1">
    <source>
        <dbReference type="ARBA" id="ARBA00004651"/>
    </source>
</evidence>
<evidence type="ECO:0000256" key="7">
    <source>
        <dbReference type="SAM" id="Phobius"/>
    </source>
</evidence>
<keyword evidence="4 7" id="KW-1133">Transmembrane helix</keyword>
<keyword evidence="5 7" id="KW-0472">Membrane</keyword>
<dbReference type="GO" id="GO:0022857">
    <property type="term" value="F:transmembrane transporter activity"/>
    <property type="evidence" value="ECO:0007669"/>
    <property type="project" value="InterPro"/>
</dbReference>
<evidence type="ECO:0000313" key="8">
    <source>
        <dbReference type="EMBL" id="MBB3043823.1"/>
    </source>
</evidence>
<feature type="transmembrane region" description="Helical" evidence="7">
    <location>
        <begin position="206"/>
        <end position="228"/>
    </location>
</feature>
<accession>A0A7W4VXZ2</accession>
<dbReference type="GO" id="GO:0005886">
    <property type="term" value="C:plasma membrane"/>
    <property type="evidence" value="ECO:0007669"/>
    <property type="project" value="UniProtKB-SubCell"/>
</dbReference>
<sequence>MIRAPRAMRFAWIGVATVLLFVMSPLIAPGSLDSGALAGMVPFAAALALIAVGQTLVLAQGGIDLSVPAIVGLAAVVVTKFADGDDAKLPLAMVLTLVVAAAFGLVNGLATTKLNITPFVVTLATNSAGLGVIYIVSNEFPTPAAPALTTFMSAQWIGVPTPAFVAVAVVAVAHVLLKRTTRGRVFLMVGANRTAAATMGIRTDRYVVGAYVLAAVCYAVGAIILAGWVRTPTLFIGDQYLLPSIAATVLGGTAMTGGIASVLSSSIGAVFLTQLSQVVLAAGASTAGQRLVEALVLAAGIAVQRLRLPRALTPAGRTRRQEARDAVSEREPREELTNHVKL</sequence>
<feature type="transmembrane region" description="Helical" evidence="7">
    <location>
        <begin position="89"/>
        <end position="109"/>
    </location>
</feature>
<evidence type="ECO:0000313" key="9">
    <source>
        <dbReference type="Proteomes" id="UP000589626"/>
    </source>
</evidence>
<comment type="caution">
    <text evidence="8">The sequence shown here is derived from an EMBL/GenBank/DDBJ whole genome shotgun (WGS) entry which is preliminary data.</text>
</comment>
<evidence type="ECO:0000256" key="2">
    <source>
        <dbReference type="ARBA" id="ARBA00022475"/>
    </source>
</evidence>
<organism evidence="8 9">
    <name type="scientific">Nocardioides soli</name>
    <dbReference type="NCBI Taxonomy" id="1036020"/>
    <lineage>
        <taxon>Bacteria</taxon>
        <taxon>Bacillati</taxon>
        <taxon>Actinomycetota</taxon>
        <taxon>Actinomycetes</taxon>
        <taxon>Propionibacteriales</taxon>
        <taxon>Nocardioidaceae</taxon>
        <taxon>Nocardioides</taxon>
    </lineage>
</organism>
<keyword evidence="9" id="KW-1185">Reference proteome</keyword>
<evidence type="ECO:0000256" key="5">
    <source>
        <dbReference type="ARBA" id="ARBA00023136"/>
    </source>
</evidence>
<feature type="compositionally biased region" description="Basic and acidic residues" evidence="6">
    <location>
        <begin position="319"/>
        <end position="342"/>
    </location>
</feature>
<name>A0A7W4VXZ2_9ACTN</name>
<proteinExistence type="predicted"/>
<dbReference type="PANTHER" id="PTHR32196">
    <property type="entry name" value="ABC TRANSPORTER PERMEASE PROTEIN YPHD-RELATED-RELATED"/>
    <property type="match status" value="1"/>
</dbReference>
<dbReference type="RefSeq" id="WP_183593592.1">
    <property type="nucleotide sequence ID" value="NZ_JACHWR010000002.1"/>
</dbReference>
<dbReference type="AlphaFoldDB" id="A0A7W4VXZ2"/>
<comment type="subcellular location">
    <subcellularLocation>
        <location evidence="1">Cell membrane</location>
        <topology evidence="1">Multi-pass membrane protein</topology>
    </subcellularLocation>
</comment>